<evidence type="ECO:0000256" key="3">
    <source>
        <dbReference type="ARBA" id="ARBA00022991"/>
    </source>
</evidence>
<evidence type="ECO:0000256" key="4">
    <source>
        <dbReference type="SAM" id="MobiDB-lite"/>
    </source>
</evidence>
<dbReference type="SUPFAM" id="SSF55785">
    <property type="entry name" value="PYP-like sensor domain (PAS domain)"/>
    <property type="match status" value="1"/>
</dbReference>
<keyword evidence="8" id="KW-1185">Reference proteome</keyword>
<gene>
    <name evidence="7" type="ORF">N7G274_003583</name>
</gene>
<dbReference type="PANTHER" id="PTHR47429:SF9">
    <property type="entry name" value="PAS DOMAIN-CONTAINING PROTEIN"/>
    <property type="match status" value="1"/>
</dbReference>
<dbReference type="InterPro" id="IPR035965">
    <property type="entry name" value="PAS-like_dom_sf"/>
</dbReference>
<feature type="region of interest" description="Disordered" evidence="4">
    <location>
        <begin position="1"/>
        <end position="40"/>
    </location>
</feature>
<dbReference type="NCBIfam" id="TIGR00229">
    <property type="entry name" value="sensory_box"/>
    <property type="match status" value="1"/>
</dbReference>
<dbReference type="PANTHER" id="PTHR47429">
    <property type="entry name" value="PROTEIN TWIN LOV 1"/>
    <property type="match status" value="1"/>
</dbReference>
<dbReference type="InterPro" id="IPR001610">
    <property type="entry name" value="PAC"/>
</dbReference>
<feature type="compositionally biased region" description="Polar residues" evidence="4">
    <location>
        <begin position="628"/>
        <end position="647"/>
    </location>
</feature>
<feature type="compositionally biased region" description="Basic and acidic residues" evidence="4">
    <location>
        <begin position="26"/>
        <end position="38"/>
    </location>
</feature>
<keyword evidence="3" id="KW-0157">Chromophore</keyword>
<evidence type="ECO:0000313" key="7">
    <source>
        <dbReference type="EMBL" id="KAL2043277.1"/>
    </source>
</evidence>
<dbReference type="PROSITE" id="PS50112">
    <property type="entry name" value="PAS"/>
    <property type="match status" value="1"/>
</dbReference>
<protein>
    <recommendedName>
        <fullName evidence="9">LOV domain-containing protein</fullName>
    </recommendedName>
</protein>
<accession>A0ABR4AFA1</accession>
<dbReference type="EMBL" id="JBEFKJ010000011">
    <property type="protein sequence ID" value="KAL2043277.1"/>
    <property type="molecule type" value="Genomic_DNA"/>
</dbReference>
<keyword evidence="2" id="KW-0288">FMN</keyword>
<feature type="domain" description="PAC" evidence="6">
    <location>
        <begin position="339"/>
        <end position="392"/>
    </location>
</feature>
<keyword evidence="1" id="KW-0285">Flavoprotein</keyword>
<dbReference type="SMART" id="SM00086">
    <property type="entry name" value="PAC"/>
    <property type="match status" value="1"/>
</dbReference>
<dbReference type="Pfam" id="PF13426">
    <property type="entry name" value="PAS_9"/>
    <property type="match status" value="1"/>
</dbReference>
<dbReference type="InterPro" id="IPR000014">
    <property type="entry name" value="PAS"/>
</dbReference>
<evidence type="ECO:0008006" key="9">
    <source>
        <dbReference type="Google" id="ProtNLM"/>
    </source>
</evidence>
<proteinExistence type="predicted"/>
<evidence type="ECO:0000256" key="1">
    <source>
        <dbReference type="ARBA" id="ARBA00022630"/>
    </source>
</evidence>
<dbReference type="PROSITE" id="PS50113">
    <property type="entry name" value="PAC"/>
    <property type="match status" value="1"/>
</dbReference>
<dbReference type="Proteomes" id="UP001590950">
    <property type="component" value="Unassembled WGS sequence"/>
</dbReference>
<evidence type="ECO:0000259" key="6">
    <source>
        <dbReference type="PROSITE" id="PS50113"/>
    </source>
</evidence>
<feature type="region of interest" description="Disordered" evidence="4">
    <location>
        <begin position="737"/>
        <end position="769"/>
    </location>
</feature>
<evidence type="ECO:0000259" key="5">
    <source>
        <dbReference type="PROSITE" id="PS50112"/>
    </source>
</evidence>
<dbReference type="InterPro" id="IPR000700">
    <property type="entry name" value="PAS-assoc_C"/>
</dbReference>
<feature type="region of interest" description="Disordered" evidence="4">
    <location>
        <begin position="98"/>
        <end position="135"/>
    </location>
</feature>
<reference evidence="7 8" key="1">
    <citation type="submission" date="2024-09" db="EMBL/GenBank/DDBJ databases">
        <title>Rethinking Asexuality: The Enigmatic Case of Functional Sexual Genes in Lepraria (Stereocaulaceae).</title>
        <authorList>
            <person name="Doellman M."/>
            <person name="Sun Y."/>
            <person name="Barcenas-Pena A."/>
            <person name="Lumbsch H.T."/>
            <person name="Grewe F."/>
        </authorList>
    </citation>
    <scope>NUCLEOTIDE SEQUENCE [LARGE SCALE GENOMIC DNA]</scope>
    <source>
        <strain evidence="7 8">Mercado 3170</strain>
    </source>
</reference>
<name>A0ABR4AFA1_9LECA</name>
<evidence type="ECO:0000313" key="8">
    <source>
        <dbReference type="Proteomes" id="UP001590950"/>
    </source>
</evidence>
<sequence>MADGSPQSEPHVYVDEGQSQSPRVDYGLRKDDGFDPSKYDFYNPSYRTASKAFIVRLDENDAPPYTKSGDIITDPSNLCDVNTPPPLSPIEELDDDLAIPKPRRNSDPVLPSIIEDEKANSDDPILSKPERGDCGTNPLEKISRLLFARQHLQLILADASLSSRFTNFLRTYRPDSVPILTYYLDAVKALKTIKYAEAIMKGLGPIPGHAFTAEANSATMSWVVEDKADRALDVLVNDDLPAFIAYIYVRTVDVALVERVTGREDPESSRIADGLAEVFVLSDPSRPDNPIVFTSEEFHRMTGYPRSEVLGRNCRMLGGPNTSSFGINRFRVSLDAEREHCEVLLNYRKDGSPFVNLIMCVPLRDQSGKIRYYLGAQLDITDLVNDCTGLASLKKLIHRQNENQGLVNNSDVPSGTLQEDDEFEQLSQTFNPQELEQLLALRQRQKLKNEENVNNDDSVYWQGIDDSFRTPLADLNNGFQINGGGSAPPLGYYKTYMLVRPHPSLRILFASPDLRTPGILQSPLMSRIGASTRVRDDLAHALEVGRKVTAKVQWLTKGSRNSRARWIHCTPLLGVNDAVGVWMVILVDDDGEITEEIEQQVAPPNMGGNNRLGSNYAAEAIPWDSEGQKTTHGISTTMWSGPDNSNKSTDDMTKLALRRPLFRQPSDIDESNSTVTIRTGPKIAGRVYSITSDSDRGIPATDENSLGRECGRLTSSESINVVPIQSTMQPKVKFAGRPSLSLDRDGRRKPPINMPYQPSENEQDGFKGSIPIRRTYKSLSPYGILFED</sequence>
<dbReference type="CDD" id="cd00130">
    <property type="entry name" value="PAS"/>
    <property type="match status" value="1"/>
</dbReference>
<feature type="region of interest" description="Disordered" evidence="4">
    <location>
        <begin position="627"/>
        <end position="650"/>
    </location>
</feature>
<dbReference type="Gene3D" id="3.30.450.20">
    <property type="entry name" value="PAS domain"/>
    <property type="match status" value="1"/>
</dbReference>
<evidence type="ECO:0000256" key="2">
    <source>
        <dbReference type="ARBA" id="ARBA00022643"/>
    </source>
</evidence>
<organism evidence="7 8">
    <name type="scientific">Stereocaulon virgatum</name>
    <dbReference type="NCBI Taxonomy" id="373712"/>
    <lineage>
        <taxon>Eukaryota</taxon>
        <taxon>Fungi</taxon>
        <taxon>Dikarya</taxon>
        <taxon>Ascomycota</taxon>
        <taxon>Pezizomycotina</taxon>
        <taxon>Lecanoromycetes</taxon>
        <taxon>OSLEUM clade</taxon>
        <taxon>Lecanoromycetidae</taxon>
        <taxon>Lecanorales</taxon>
        <taxon>Lecanorineae</taxon>
        <taxon>Stereocaulaceae</taxon>
        <taxon>Stereocaulon</taxon>
    </lineage>
</organism>
<comment type="caution">
    <text evidence="7">The sequence shown here is derived from an EMBL/GenBank/DDBJ whole genome shotgun (WGS) entry which is preliminary data.</text>
</comment>
<feature type="domain" description="PAS" evidence="5">
    <location>
        <begin position="264"/>
        <end position="313"/>
    </location>
</feature>